<dbReference type="PANTHER" id="PTHR43479">
    <property type="entry name" value="ACREF/ENVCD OPERON REPRESSOR-RELATED"/>
    <property type="match status" value="1"/>
</dbReference>
<dbReference type="Proteomes" id="UP000241639">
    <property type="component" value="Unassembled WGS sequence"/>
</dbReference>
<gene>
    <name evidence="4" type="ORF">C8J48_3139</name>
</gene>
<dbReference type="InterPro" id="IPR009057">
    <property type="entry name" value="Homeodomain-like_sf"/>
</dbReference>
<feature type="domain" description="HTH tetR-type" evidence="3">
    <location>
        <begin position="2"/>
        <end position="62"/>
    </location>
</feature>
<dbReference type="PROSITE" id="PS50977">
    <property type="entry name" value="HTH_TETR_2"/>
    <property type="match status" value="1"/>
</dbReference>
<evidence type="ECO:0000313" key="5">
    <source>
        <dbReference type="Proteomes" id="UP000241639"/>
    </source>
</evidence>
<sequence length="293" mass="34516">MNNKRTHILECAMKLFAEKGFHHTTIQEIADKSGVSKGSVYIYFRSKNDLILSIVEHNFSMIQEQMEAWNQTGLPAREKMMRKLNVYLGILQSRKEFFIMLIREQGMNLNQDLKRIFRDFQVQTHTWLGTSLEEIYGESIRPYRWDMTIIFEGMLHSLLRMWVFGRSEKDISVFSTYLLERLDDLAKGLLDRNATPLIDEKTYPHSFRDFCSNNGLPWKEVRQLLDQMETKINEEPSERLQEYLHTLEILRKELDKTEPDPLLFQGMLANLKGVKALDPIRQKVATLLNIQLI</sequence>
<dbReference type="InterPro" id="IPR050624">
    <property type="entry name" value="HTH-type_Tx_Regulator"/>
</dbReference>
<evidence type="ECO:0000256" key="2">
    <source>
        <dbReference type="PROSITE-ProRule" id="PRU00335"/>
    </source>
</evidence>
<protein>
    <submittedName>
        <fullName evidence="4">TetR family transcriptional regulator</fullName>
    </submittedName>
</protein>
<reference evidence="4 5" key="1">
    <citation type="submission" date="2018-04" db="EMBL/GenBank/DDBJ databases">
        <title>Genomic Encyclopedia of Archaeal and Bacterial Type Strains, Phase II (KMG-II): from individual species to whole genera.</title>
        <authorList>
            <person name="Goeker M."/>
        </authorList>
    </citation>
    <scope>NUCLEOTIDE SEQUENCE [LARGE SCALE GENOMIC DNA]</scope>
    <source>
        <strain evidence="4 5">DSM 45169</strain>
    </source>
</reference>
<accession>A0A2T4Z4J2</accession>
<dbReference type="RefSeq" id="WP_170105595.1">
    <property type="nucleotide sequence ID" value="NZ_PZZP01000002.1"/>
</dbReference>
<evidence type="ECO:0000313" key="4">
    <source>
        <dbReference type="EMBL" id="PTM56814.1"/>
    </source>
</evidence>
<dbReference type="PROSITE" id="PS01081">
    <property type="entry name" value="HTH_TETR_1"/>
    <property type="match status" value="1"/>
</dbReference>
<dbReference type="InterPro" id="IPR001647">
    <property type="entry name" value="HTH_TetR"/>
</dbReference>
<dbReference type="EMBL" id="PZZP01000002">
    <property type="protein sequence ID" value="PTM56814.1"/>
    <property type="molecule type" value="Genomic_DNA"/>
</dbReference>
<comment type="caution">
    <text evidence="4">The sequence shown here is derived from an EMBL/GenBank/DDBJ whole genome shotgun (WGS) entry which is preliminary data.</text>
</comment>
<feature type="DNA-binding region" description="H-T-H motif" evidence="2">
    <location>
        <begin position="25"/>
        <end position="44"/>
    </location>
</feature>
<dbReference type="GO" id="GO:0003677">
    <property type="term" value="F:DNA binding"/>
    <property type="evidence" value="ECO:0007669"/>
    <property type="project" value="UniProtKB-UniRule"/>
</dbReference>
<dbReference type="InterPro" id="IPR023772">
    <property type="entry name" value="DNA-bd_HTH_TetR-type_CS"/>
</dbReference>
<dbReference type="SUPFAM" id="SSF46689">
    <property type="entry name" value="Homeodomain-like"/>
    <property type="match status" value="1"/>
</dbReference>
<evidence type="ECO:0000256" key="1">
    <source>
        <dbReference type="ARBA" id="ARBA00023125"/>
    </source>
</evidence>
<dbReference type="Gene3D" id="1.10.357.10">
    <property type="entry name" value="Tetracycline Repressor, domain 2"/>
    <property type="match status" value="1"/>
</dbReference>
<evidence type="ECO:0000259" key="3">
    <source>
        <dbReference type="PROSITE" id="PS50977"/>
    </source>
</evidence>
<dbReference type="Pfam" id="PF00440">
    <property type="entry name" value="TetR_N"/>
    <property type="match status" value="1"/>
</dbReference>
<proteinExistence type="predicted"/>
<name>A0A2T4Z4J2_9BACL</name>
<dbReference type="PANTHER" id="PTHR43479:SF22">
    <property type="entry name" value="TRANSCRIPTIONAL REGULATOR, TETR FAMILY"/>
    <property type="match status" value="1"/>
</dbReference>
<dbReference type="PRINTS" id="PR00455">
    <property type="entry name" value="HTHTETR"/>
</dbReference>
<dbReference type="AlphaFoldDB" id="A0A2T4Z4J2"/>
<keyword evidence="1 2" id="KW-0238">DNA-binding</keyword>
<keyword evidence="5" id="KW-1185">Reference proteome</keyword>
<organism evidence="4 5">
    <name type="scientific">Desmospora activa DSM 45169</name>
    <dbReference type="NCBI Taxonomy" id="1121389"/>
    <lineage>
        <taxon>Bacteria</taxon>
        <taxon>Bacillati</taxon>
        <taxon>Bacillota</taxon>
        <taxon>Bacilli</taxon>
        <taxon>Bacillales</taxon>
        <taxon>Thermoactinomycetaceae</taxon>
        <taxon>Desmospora</taxon>
    </lineage>
</organism>